<comment type="caution">
    <text evidence="1">The sequence shown here is derived from an EMBL/GenBank/DDBJ whole genome shotgun (WGS) entry which is preliminary data.</text>
</comment>
<feature type="non-terminal residue" evidence="1">
    <location>
        <position position="1"/>
    </location>
</feature>
<name>A0A0F8XZW5_9ZZZZ</name>
<reference evidence="1" key="1">
    <citation type="journal article" date="2015" name="Nature">
        <title>Complex archaea that bridge the gap between prokaryotes and eukaryotes.</title>
        <authorList>
            <person name="Spang A."/>
            <person name="Saw J.H."/>
            <person name="Jorgensen S.L."/>
            <person name="Zaremba-Niedzwiedzka K."/>
            <person name="Martijn J."/>
            <person name="Lind A.E."/>
            <person name="van Eijk R."/>
            <person name="Schleper C."/>
            <person name="Guy L."/>
            <person name="Ettema T.J."/>
        </authorList>
    </citation>
    <scope>NUCLEOTIDE SEQUENCE</scope>
</reference>
<evidence type="ECO:0000313" key="1">
    <source>
        <dbReference type="EMBL" id="KKK66840.1"/>
    </source>
</evidence>
<gene>
    <name evidence="1" type="ORF">LCGC14_2960050</name>
</gene>
<proteinExistence type="predicted"/>
<dbReference type="EMBL" id="LAZR01059890">
    <property type="protein sequence ID" value="KKK66840.1"/>
    <property type="molecule type" value="Genomic_DNA"/>
</dbReference>
<dbReference type="AlphaFoldDB" id="A0A0F8XZW5"/>
<sequence length="373" mass="38110">ITSSGASTFNSGSVDADFTVNWNTGTGLFVEGSSGNVGIGTTTPNAPLEVKGAKPAGNIGGFQSGMFHVTGSGDTEFSNSVITGHSAYDTNTQLWYLGSTSSLNNDVAFINRQNAALHLYTNNTSRMTIGAAGNVTFTGTVQLAGIELGHASDTTIARASAGDVNIEGNLIYRAGGTDVPIADGGTGQGTAQAAIDALSAVSGATNEHVLTKDTATGNAKWKVATGDGGGGSGGLGGGTARIFTWSPDSITQGSWSIGMAVNHIYGGYFINLTSHANGDELHFSTYLGAGTYTLKMMHQTSPSEPIIDIYIDAAEVASFDLYSAGAVYNVISTQTGIVVGAGGVKDIKVIVDGKNASSSDYYAVIQDLVFYST</sequence>
<protein>
    <submittedName>
        <fullName evidence="1">Uncharacterized protein</fullName>
    </submittedName>
</protein>
<accession>A0A0F8XZW5</accession>
<feature type="non-terminal residue" evidence="1">
    <location>
        <position position="373"/>
    </location>
</feature>
<organism evidence="1">
    <name type="scientific">marine sediment metagenome</name>
    <dbReference type="NCBI Taxonomy" id="412755"/>
    <lineage>
        <taxon>unclassified sequences</taxon>
        <taxon>metagenomes</taxon>
        <taxon>ecological metagenomes</taxon>
    </lineage>
</organism>